<dbReference type="EMBL" id="JAEKJZ010000007">
    <property type="protein sequence ID" value="MBN9673509.1"/>
    <property type="molecule type" value="Genomic_DNA"/>
</dbReference>
<dbReference type="Proteomes" id="UP000664096">
    <property type="component" value="Unassembled WGS sequence"/>
</dbReference>
<protein>
    <submittedName>
        <fullName evidence="1">Uncharacterized protein</fullName>
    </submittedName>
</protein>
<evidence type="ECO:0000313" key="2">
    <source>
        <dbReference type="Proteomes" id="UP000664096"/>
    </source>
</evidence>
<name>A0A939EKQ5_9HYPH</name>
<dbReference type="RefSeq" id="WP_207143374.1">
    <property type="nucleotide sequence ID" value="NZ_JAEKJZ010000007.1"/>
</dbReference>
<reference evidence="1" key="1">
    <citation type="submission" date="2020-12" db="EMBL/GenBank/DDBJ databases">
        <title>Oil enriched cultivation method for isolating marine PHA-producing bacteria.</title>
        <authorList>
            <person name="Zheng W."/>
            <person name="Yu S."/>
            <person name="Huang Y."/>
        </authorList>
    </citation>
    <scope>NUCLEOTIDE SEQUENCE</scope>
    <source>
        <strain evidence="1">SY-2-12</strain>
    </source>
</reference>
<organism evidence="1 2">
    <name type="scientific">Roseibium aggregatum</name>
    <dbReference type="NCBI Taxonomy" id="187304"/>
    <lineage>
        <taxon>Bacteria</taxon>
        <taxon>Pseudomonadati</taxon>
        <taxon>Pseudomonadota</taxon>
        <taxon>Alphaproteobacteria</taxon>
        <taxon>Hyphomicrobiales</taxon>
        <taxon>Stappiaceae</taxon>
        <taxon>Roseibium</taxon>
    </lineage>
</organism>
<comment type="caution">
    <text evidence="1">The sequence shown here is derived from an EMBL/GenBank/DDBJ whole genome shotgun (WGS) entry which is preliminary data.</text>
</comment>
<evidence type="ECO:0000313" key="1">
    <source>
        <dbReference type="EMBL" id="MBN9673509.1"/>
    </source>
</evidence>
<dbReference type="AlphaFoldDB" id="A0A939EKQ5"/>
<accession>A0A939EKQ5</accession>
<proteinExistence type="predicted"/>
<sequence>MGHTRQPRDWSDFLNQFGSAAWFSDPNRDIDEFGSFLVEKFGLEFVELDGATSKIDCDLAGEIADEIYISRDRGATSGHAKLALNDAQMALFVNAERIELGERVTSDLYGYNTWWMTEEAKVIHALNRRNLPSDIVIHPQFLINHLLLDQARRGKGGRKPLGLTPTLFGLCITDNVPQSAMKQFLNAVRDIDASDEAAQRARIRAAANRLKAGGGR</sequence>
<gene>
    <name evidence="1" type="ORF">JF539_24340</name>
</gene>